<dbReference type="InterPro" id="IPR001155">
    <property type="entry name" value="OxRdtase_FMN_N"/>
</dbReference>
<dbReference type="PRINTS" id="PR00368">
    <property type="entry name" value="FADPNR"/>
</dbReference>
<dbReference type="SUPFAM" id="SSF51395">
    <property type="entry name" value="FMN-linked oxidoreductases"/>
    <property type="match status" value="1"/>
</dbReference>
<keyword evidence="7" id="KW-0560">Oxidoreductase</keyword>
<evidence type="ECO:0000256" key="3">
    <source>
        <dbReference type="ARBA" id="ARBA00011048"/>
    </source>
</evidence>
<protein>
    <submittedName>
        <fullName evidence="12">2,4-dienoyl-CoA reductase FadH1</fullName>
    </submittedName>
</protein>
<dbReference type="STRING" id="453.Lfee_2121"/>
<evidence type="ECO:0000313" key="13">
    <source>
        <dbReference type="Proteomes" id="UP000054698"/>
    </source>
</evidence>
<gene>
    <name evidence="12" type="primary">fadH</name>
    <name evidence="12" type="ORF">Lfee_2121</name>
</gene>
<evidence type="ECO:0000256" key="6">
    <source>
        <dbReference type="ARBA" id="ARBA00022723"/>
    </source>
</evidence>
<keyword evidence="8" id="KW-0408">Iron</keyword>
<evidence type="ECO:0000256" key="8">
    <source>
        <dbReference type="ARBA" id="ARBA00023004"/>
    </source>
</evidence>
<dbReference type="SUPFAM" id="SSF51905">
    <property type="entry name" value="FAD/NAD(P)-binding domain"/>
    <property type="match status" value="1"/>
</dbReference>
<proteinExistence type="inferred from homology"/>
<dbReference type="PRINTS" id="PR00411">
    <property type="entry name" value="PNDRDTASEI"/>
</dbReference>
<evidence type="ECO:0000256" key="5">
    <source>
        <dbReference type="ARBA" id="ARBA00022643"/>
    </source>
</evidence>
<sequence>MELRIDNTPFKALFEPLDLGFTQLKNRLLMGSMHTGLEEDKEGLQRLAAFYRERAQGGAGLIVTGGFAPNRSGRLAPFAAKLTSIKEQQRHEIVTHTVHEGGGKIALQILHAGRYGYHPFIVAPSALKSPISPFKPWMMSKRRIAKTIKHFARCARLAKAAGYDGVEIMGSEGYLINQFIVTHTNQRQDEWGGGFTNRIRFPVEVVRSVREAVGEHFIIIYRLSMLDLIADGSSWEEVVTLAKAIEQAGASLINTGIGWHEARIPTIATMVPPAAFTPVTKRLKPEINIPVITSNRINTPELADRLIREGVAEMVSMARPFLADAQFAEKARIGESKAINVCIACNQACLDRVFVNKTASCLVNPRAGNETELVYQAVHHSKKIAVVGAGPAGLAFATVAAERGHQVTLFEKSDVLGGQFNLAKNIPGKEEFQHTINYFMHQLNKFQVDVRLNTAAHVDLLCDFDEVVLATGIKPRIPDIHGIDHEKVMSYVELIQQQKIPGKRVAIIGAGGIGFDVAEWLTHEHVNEHPQQFYDEWGIDIETEHRGGVKHPEISKSPRQVYLLQRKKEKHGKRLGKTTGWIHRLSLKHKQVKMLAGVEYERIDDQGLHIRIDDKVQVLEVDSIVVCAGQDELRDLFEPLKQRKQSVHLVGGAFKALELDARHAIDQACRLAALL</sequence>
<dbReference type="Pfam" id="PF07992">
    <property type="entry name" value="Pyr_redox_2"/>
    <property type="match status" value="1"/>
</dbReference>
<reference evidence="12 13" key="1">
    <citation type="submission" date="2015-11" db="EMBL/GenBank/DDBJ databases">
        <title>Genomic analysis of 38 Legionella species identifies large and diverse effector repertoires.</title>
        <authorList>
            <person name="Burstein D."/>
            <person name="Amaro F."/>
            <person name="Zusman T."/>
            <person name="Lifshitz Z."/>
            <person name="Cohen O."/>
            <person name="Gilbert J.A."/>
            <person name="Pupko T."/>
            <person name="Shuman H.A."/>
            <person name="Segal G."/>
        </authorList>
    </citation>
    <scope>NUCLEOTIDE SEQUENCE [LARGE SCALE GENOMIC DNA]</scope>
    <source>
        <strain evidence="12 13">WO-44C</strain>
    </source>
</reference>
<keyword evidence="4" id="KW-0285">Flavoprotein</keyword>
<evidence type="ECO:0000256" key="1">
    <source>
        <dbReference type="ARBA" id="ARBA00001917"/>
    </source>
</evidence>
<dbReference type="RefSeq" id="WP_058446608.1">
    <property type="nucleotide sequence ID" value="NZ_CAAAHT010000001.1"/>
</dbReference>
<dbReference type="EMBL" id="LNYB01000081">
    <property type="protein sequence ID" value="KTC96323.1"/>
    <property type="molecule type" value="Genomic_DNA"/>
</dbReference>
<dbReference type="GO" id="GO:0016491">
    <property type="term" value="F:oxidoreductase activity"/>
    <property type="evidence" value="ECO:0007669"/>
    <property type="project" value="UniProtKB-KW"/>
</dbReference>
<comment type="caution">
    <text evidence="12">The sequence shown here is derived from an EMBL/GenBank/DDBJ whole genome shotgun (WGS) entry which is preliminary data.</text>
</comment>
<evidence type="ECO:0000259" key="10">
    <source>
        <dbReference type="Pfam" id="PF00724"/>
    </source>
</evidence>
<dbReference type="Pfam" id="PF00724">
    <property type="entry name" value="Oxidored_FMN"/>
    <property type="match status" value="1"/>
</dbReference>
<dbReference type="Gene3D" id="3.40.50.720">
    <property type="entry name" value="NAD(P)-binding Rossmann-like Domain"/>
    <property type="match status" value="1"/>
</dbReference>
<evidence type="ECO:0000256" key="4">
    <source>
        <dbReference type="ARBA" id="ARBA00022630"/>
    </source>
</evidence>
<dbReference type="PANTHER" id="PTHR42917">
    <property type="entry name" value="2,4-DIENOYL-COA REDUCTASE"/>
    <property type="match status" value="1"/>
</dbReference>
<dbReference type="InterPro" id="IPR013785">
    <property type="entry name" value="Aldolase_TIM"/>
</dbReference>
<comment type="similarity">
    <text evidence="3">In the N-terminal section; belongs to the NADH:flavin oxidoreductase/NADH oxidase family.</text>
</comment>
<evidence type="ECO:0000313" key="12">
    <source>
        <dbReference type="EMBL" id="KTC96323.1"/>
    </source>
</evidence>
<dbReference type="Gene3D" id="3.50.50.60">
    <property type="entry name" value="FAD/NAD(P)-binding domain"/>
    <property type="match status" value="1"/>
</dbReference>
<dbReference type="GO" id="GO:0046872">
    <property type="term" value="F:metal ion binding"/>
    <property type="evidence" value="ECO:0007669"/>
    <property type="project" value="UniProtKB-KW"/>
</dbReference>
<keyword evidence="9" id="KW-0411">Iron-sulfur</keyword>
<dbReference type="Proteomes" id="UP000054698">
    <property type="component" value="Unassembled WGS sequence"/>
</dbReference>
<keyword evidence="6" id="KW-0479">Metal-binding</keyword>
<dbReference type="Gene3D" id="3.20.20.70">
    <property type="entry name" value="Aldolase class I"/>
    <property type="match status" value="1"/>
</dbReference>
<feature type="domain" description="NADH:flavin oxidoreductase/NADH oxidase N-terminal" evidence="10">
    <location>
        <begin position="13"/>
        <end position="333"/>
    </location>
</feature>
<accession>A0A0W0TL59</accession>
<evidence type="ECO:0000259" key="11">
    <source>
        <dbReference type="Pfam" id="PF07992"/>
    </source>
</evidence>
<dbReference type="PATRIC" id="fig|453.4.peg.2323"/>
<dbReference type="GO" id="GO:0051536">
    <property type="term" value="F:iron-sulfur cluster binding"/>
    <property type="evidence" value="ECO:0007669"/>
    <property type="project" value="UniProtKB-KW"/>
</dbReference>
<dbReference type="FunFam" id="3.50.50.60:FF:000113">
    <property type="entry name" value="NADPH-dependent 2,4-dienoyl-CoA reductase"/>
    <property type="match status" value="1"/>
</dbReference>
<dbReference type="GO" id="GO:0010181">
    <property type="term" value="F:FMN binding"/>
    <property type="evidence" value="ECO:0007669"/>
    <property type="project" value="InterPro"/>
</dbReference>
<evidence type="ECO:0000256" key="2">
    <source>
        <dbReference type="ARBA" id="ARBA00001966"/>
    </source>
</evidence>
<dbReference type="OrthoDB" id="8523426at2"/>
<dbReference type="InterPro" id="IPR036188">
    <property type="entry name" value="FAD/NAD-bd_sf"/>
</dbReference>
<dbReference type="InterPro" id="IPR023753">
    <property type="entry name" value="FAD/NAD-binding_dom"/>
</dbReference>
<feature type="domain" description="FAD/NAD(P)-binding" evidence="11">
    <location>
        <begin position="383"/>
        <end position="637"/>
    </location>
</feature>
<dbReference type="PANTHER" id="PTHR42917:SF2">
    <property type="entry name" value="2,4-DIENOYL-COA REDUCTASE [(2E)-ENOYL-COA-PRODUCING]"/>
    <property type="match status" value="1"/>
</dbReference>
<dbReference type="CDD" id="cd02930">
    <property type="entry name" value="DCR_FMN"/>
    <property type="match status" value="1"/>
</dbReference>
<organism evidence="12 13">
    <name type="scientific">Legionella feeleii</name>
    <dbReference type="NCBI Taxonomy" id="453"/>
    <lineage>
        <taxon>Bacteria</taxon>
        <taxon>Pseudomonadati</taxon>
        <taxon>Pseudomonadota</taxon>
        <taxon>Gammaproteobacteria</taxon>
        <taxon>Legionellales</taxon>
        <taxon>Legionellaceae</taxon>
        <taxon>Legionella</taxon>
    </lineage>
</organism>
<comment type="cofactor">
    <cofactor evidence="1">
        <name>FMN</name>
        <dbReference type="ChEBI" id="CHEBI:58210"/>
    </cofactor>
</comment>
<dbReference type="InterPro" id="IPR051793">
    <property type="entry name" value="NADH:flavin_oxidoreductase"/>
</dbReference>
<name>A0A0W0TL59_9GAMM</name>
<evidence type="ECO:0000256" key="7">
    <source>
        <dbReference type="ARBA" id="ARBA00023002"/>
    </source>
</evidence>
<keyword evidence="5" id="KW-0288">FMN</keyword>
<comment type="cofactor">
    <cofactor evidence="2">
        <name>[4Fe-4S] cluster</name>
        <dbReference type="ChEBI" id="CHEBI:49883"/>
    </cofactor>
</comment>
<dbReference type="AlphaFoldDB" id="A0A0W0TL59"/>
<keyword evidence="13" id="KW-1185">Reference proteome</keyword>
<evidence type="ECO:0000256" key="9">
    <source>
        <dbReference type="ARBA" id="ARBA00023014"/>
    </source>
</evidence>